<feature type="compositionally biased region" description="Acidic residues" evidence="5">
    <location>
        <begin position="1191"/>
        <end position="1202"/>
    </location>
</feature>
<proteinExistence type="predicted"/>
<feature type="compositionally biased region" description="Low complexity" evidence="5">
    <location>
        <begin position="995"/>
        <end position="1005"/>
    </location>
</feature>
<evidence type="ECO:0000313" key="8">
    <source>
        <dbReference type="Proteomes" id="UP000663855"/>
    </source>
</evidence>
<keyword evidence="3" id="KW-0862">Zinc</keyword>
<keyword evidence="1" id="KW-0479">Metal-binding</keyword>
<feature type="compositionally biased region" description="Polar residues" evidence="5">
    <location>
        <begin position="730"/>
        <end position="758"/>
    </location>
</feature>
<feature type="region of interest" description="Disordered" evidence="5">
    <location>
        <begin position="1368"/>
        <end position="1389"/>
    </location>
</feature>
<feature type="compositionally biased region" description="Pro residues" evidence="5">
    <location>
        <begin position="1597"/>
        <end position="1609"/>
    </location>
</feature>
<feature type="region of interest" description="Disordered" evidence="5">
    <location>
        <begin position="488"/>
        <end position="514"/>
    </location>
</feature>
<dbReference type="GO" id="GO:0008270">
    <property type="term" value="F:zinc ion binding"/>
    <property type="evidence" value="ECO:0007669"/>
    <property type="project" value="UniProtKB-KW"/>
</dbReference>
<evidence type="ECO:0000256" key="3">
    <source>
        <dbReference type="ARBA" id="ARBA00022833"/>
    </source>
</evidence>
<feature type="region of interest" description="Disordered" evidence="5">
    <location>
        <begin position="704"/>
        <end position="788"/>
    </location>
</feature>
<dbReference type="PROSITE" id="PS01360">
    <property type="entry name" value="ZF_MYND_1"/>
    <property type="match status" value="1"/>
</dbReference>
<feature type="compositionally biased region" description="Low complexity" evidence="5">
    <location>
        <begin position="708"/>
        <end position="718"/>
    </location>
</feature>
<feature type="region of interest" description="Disordered" evidence="5">
    <location>
        <begin position="835"/>
        <end position="870"/>
    </location>
</feature>
<feature type="region of interest" description="Disordered" evidence="5">
    <location>
        <begin position="375"/>
        <end position="414"/>
    </location>
</feature>
<dbReference type="PANTHER" id="PTHR46920:SF1">
    <property type="entry name" value="PROTEIN MSS51 HOMOLOG, MITOCHONDRIAL-RELATED"/>
    <property type="match status" value="1"/>
</dbReference>
<feature type="compositionally biased region" description="Polar residues" evidence="5">
    <location>
        <begin position="964"/>
        <end position="987"/>
    </location>
</feature>
<dbReference type="Gene3D" id="6.10.140.2220">
    <property type="match status" value="1"/>
</dbReference>
<feature type="domain" description="MYND-type" evidence="6">
    <location>
        <begin position="28"/>
        <end position="67"/>
    </location>
</feature>
<evidence type="ECO:0000256" key="5">
    <source>
        <dbReference type="SAM" id="MobiDB-lite"/>
    </source>
</evidence>
<feature type="compositionally biased region" description="Low complexity" evidence="5">
    <location>
        <begin position="1632"/>
        <end position="1643"/>
    </location>
</feature>
<reference evidence="7" key="1">
    <citation type="submission" date="2021-02" db="EMBL/GenBank/DDBJ databases">
        <authorList>
            <person name="Nowell W R."/>
        </authorList>
    </citation>
    <scope>NUCLEOTIDE SEQUENCE</scope>
</reference>
<dbReference type="Proteomes" id="UP000663855">
    <property type="component" value="Unassembled WGS sequence"/>
</dbReference>
<feature type="compositionally biased region" description="Low complexity" evidence="5">
    <location>
        <begin position="948"/>
        <end position="962"/>
    </location>
</feature>
<dbReference type="Pfam" id="PF01753">
    <property type="entry name" value="zf-MYND"/>
    <property type="match status" value="1"/>
</dbReference>
<feature type="region of interest" description="Disordered" evidence="5">
    <location>
        <begin position="947"/>
        <end position="1008"/>
    </location>
</feature>
<name>A0A814NZU3_9BILA</name>
<dbReference type="PANTHER" id="PTHR46920">
    <property type="match status" value="1"/>
</dbReference>
<comment type="caution">
    <text evidence="7">The sequence shown here is derived from an EMBL/GenBank/DDBJ whole genome shotgun (WGS) entry which is preliminary data.</text>
</comment>
<dbReference type="SUPFAM" id="SSF144232">
    <property type="entry name" value="HIT/MYND zinc finger-like"/>
    <property type="match status" value="1"/>
</dbReference>
<evidence type="ECO:0000256" key="1">
    <source>
        <dbReference type="ARBA" id="ARBA00022723"/>
    </source>
</evidence>
<dbReference type="InterPro" id="IPR052839">
    <property type="entry name" value="Mito_gene_expr_regulator"/>
</dbReference>
<feature type="compositionally biased region" description="Polar residues" evidence="5">
    <location>
        <begin position="1686"/>
        <end position="1696"/>
    </location>
</feature>
<feature type="region of interest" description="Disordered" evidence="5">
    <location>
        <begin position="433"/>
        <end position="455"/>
    </location>
</feature>
<feature type="region of interest" description="Disordered" evidence="5">
    <location>
        <begin position="1187"/>
        <end position="1217"/>
    </location>
</feature>
<evidence type="ECO:0000313" key="7">
    <source>
        <dbReference type="EMBL" id="CAF1098075.1"/>
    </source>
</evidence>
<feature type="compositionally biased region" description="Low complexity" evidence="5">
    <location>
        <begin position="497"/>
        <end position="514"/>
    </location>
</feature>
<feature type="compositionally biased region" description="Low complexity" evidence="5">
    <location>
        <begin position="1610"/>
        <end position="1624"/>
    </location>
</feature>
<feature type="compositionally biased region" description="Basic and acidic residues" evidence="5">
    <location>
        <begin position="1326"/>
        <end position="1340"/>
    </location>
</feature>
<dbReference type="PROSITE" id="PS50865">
    <property type="entry name" value="ZF_MYND_2"/>
    <property type="match status" value="1"/>
</dbReference>
<evidence type="ECO:0000256" key="2">
    <source>
        <dbReference type="ARBA" id="ARBA00022771"/>
    </source>
</evidence>
<evidence type="ECO:0000256" key="4">
    <source>
        <dbReference type="PROSITE-ProRule" id="PRU00134"/>
    </source>
</evidence>
<feature type="compositionally biased region" description="Low complexity" evidence="5">
    <location>
        <begin position="402"/>
        <end position="414"/>
    </location>
</feature>
<gene>
    <name evidence="7" type="ORF">CJN711_LOCUS7012</name>
</gene>
<feature type="region of interest" description="Disordered" evidence="5">
    <location>
        <begin position="1326"/>
        <end position="1345"/>
    </location>
</feature>
<accession>A0A814NZU3</accession>
<feature type="compositionally biased region" description="Polar residues" evidence="5">
    <location>
        <begin position="442"/>
        <end position="455"/>
    </location>
</feature>
<evidence type="ECO:0000259" key="6">
    <source>
        <dbReference type="PROSITE" id="PS50865"/>
    </source>
</evidence>
<feature type="compositionally biased region" description="Polar residues" evidence="5">
    <location>
        <begin position="842"/>
        <end position="870"/>
    </location>
</feature>
<dbReference type="EMBL" id="CAJNOV010002291">
    <property type="protein sequence ID" value="CAF1098075.1"/>
    <property type="molecule type" value="Genomic_DNA"/>
</dbReference>
<protein>
    <recommendedName>
        <fullName evidence="6">MYND-type domain-containing protein</fullName>
    </recommendedName>
</protein>
<feature type="compositionally biased region" description="Pro residues" evidence="5">
    <location>
        <begin position="760"/>
        <end position="784"/>
    </location>
</feature>
<feature type="region of interest" description="Disordered" evidence="5">
    <location>
        <begin position="1593"/>
        <end position="1696"/>
    </location>
</feature>
<organism evidence="7 8">
    <name type="scientific">Rotaria magnacalcarata</name>
    <dbReference type="NCBI Taxonomy" id="392030"/>
    <lineage>
        <taxon>Eukaryota</taxon>
        <taxon>Metazoa</taxon>
        <taxon>Spiralia</taxon>
        <taxon>Gnathifera</taxon>
        <taxon>Rotifera</taxon>
        <taxon>Eurotatoria</taxon>
        <taxon>Bdelloidea</taxon>
        <taxon>Philodinida</taxon>
        <taxon>Philodinidae</taxon>
        <taxon>Rotaria</taxon>
    </lineage>
</organism>
<dbReference type="InterPro" id="IPR002893">
    <property type="entry name" value="Znf_MYND"/>
</dbReference>
<keyword evidence="2 4" id="KW-0863">Zinc-finger</keyword>
<feature type="compositionally biased region" description="Low complexity" evidence="5">
    <location>
        <begin position="375"/>
        <end position="385"/>
    </location>
</feature>
<sequence>MGTNERWSSIEAIIRQRLDFNELDRRYCAVCGRQGPPLSRCFGCQMVYYCGEEHQAEDWSKEHAQKCTQLEWVALGEFIQALPAQPPLPNIGDKWQTSLKEINNWKSWFSIRTNIVHLANNTANVLKTLVHLTDKRQPTDQNAVDGLLAAVTDLLTNVLTIGKAIVSFGLQPNIRPLVIHILSGFNKIDLVGYNQSSSNLPVRFHELLNMFPDNKGIELVIVIGDDDQDDTDYSSLPHTKLKPDRLIITTTGKGRPLDTFEEKRLQRPAADLIVYLNAVHLFLPSNKEELKSMLTKKRPTLLTFEDQEEFYQAQRCLSTKGANIHQAGINQFSSLVIRQRSNKPNSTYSKNTYQILLNTIAINNSVGKNDENASLLSRQRSHQSSIGIQHDNSHHHHHHHQQQQQQQQQKYEQPQQLNPGLKQVNGKIHIESLSSSSSSVSHNTQANNNGTLLDTNVHIGSTANTATTNTVQPMVRSSNNNNNIRQPTVVQRRHHSPPSSTSPAINSTTPYRTNNTTATEMMTTTEITRNDLRPQPKPRLSLVKPSDNNIDITKSEINGSLVQRFKPVFEQPSQESNVIKQHRQSITIPYTYKKGSSTKATCLDDIISSKNVYHTPIPPPVEIPTNGRTVTNNPIISSLSTVETTHVERIPIANATNTSTISKPTIEQRTDERTIKITTNSVSSSLTMPIEIHRDQRAVINGISTNASSSSSSSSSSSENHSDERIVKPTTVNTFSIRPQPTVTTNNQLTIKPSTKSISPPHPLRPPLPAQPPLSTQPPLPTQPPLSTTNDEVIYTEVIKNREQTLSTHHNDLVKSPISPSRSFIISSTKSPSISIKTSSFNLQRPSRSQTTGNGYAQTNKSKPISSVMTSDRISLYSQRSTKQSDQGFTIKNLSECIDRVGVVFDETNRRNDVPNTGLTTVDLIREQLTHASTSKPTESLLDKLYKSNSSTRLSTPSSRISMHTATPRSKSQQATKTQNEQPSTLKMQAPAPPSTTQTPLALSSNRRPNGICLPSTAKLSHEPDSIVSPRSQQSPIQLYQNFEPQSRNLSPQIVNYTLKKPSGPICIGIPKPFRKPTAIIEPSPVITSPTVNNSEPNYINLTHQDEHIYTNENSTGVAGSSNSNSYTSKTSSIYSTSDKQNSIVNPEIHYAISQIPSSQQDQSVEYDSFDDELVIDDIAKIEKSFNLNDNTDDDSFDDDENQIPNPSVPSKNSSKNFFRSTLNRLTRSNKSLDRLNTESITNDAIQELNPSNMIDTKSKKTLRSIKARHEAKKTGNLLTTYIAGDDDTTSIDSNCSTQTATSLSKSSNKMSHHRFRLFRRKVEKEFASDTEAEKHQTEQRRKKWNKKMINTAASELKAKRLLMMSDEEDDDDHHHHHHQNNHSLSNKQIKENVIQDEPHIYDHIIHDDNNNHSLSRMGKLSHETHFKSPTITLDEIRSEIQAEIAARQDIQINNQSVITSNLNLQKKRSKSVTFLDELLGDDPKQQKVNVITKNDLQMKTSTTAKRIEKGDARSICGALTGTGPIRGIIKAANNDITGTTAPISPSAAAAIYLSGTPMDTRCTSPKPNERTHRPLSTYTVGSARFYDGAAAVPATLAPPPPPSMPPQQPITTHSSNSNSNNTTPNHRPILNNLSHHSSTSNNVHHKRPTAKVSPFQTKSPNETTSPISTSKQTAFSSAPKKPMRPSTNRNMQVSQDIPNVAISSISDGVGGVSKRLQSNF</sequence>
<feature type="compositionally biased region" description="Low complexity" evidence="5">
    <location>
        <begin position="1205"/>
        <end position="1217"/>
    </location>
</feature>
<feature type="compositionally biased region" description="Polar residues" evidence="5">
    <location>
        <begin position="1655"/>
        <end position="1677"/>
    </location>
</feature>